<evidence type="ECO:0000256" key="4">
    <source>
        <dbReference type="ARBA" id="ARBA00022519"/>
    </source>
</evidence>
<comment type="subcellular location">
    <subcellularLocation>
        <location evidence="1">Cell inner membrane</location>
        <topology evidence="1">Single-pass membrane protein</topology>
    </subcellularLocation>
</comment>
<dbReference type="AlphaFoldDB" id="A0AAD2BZF5"/>
<feature type="transmembrane region" description="Helical" evidence="8">
    <location>
        <begin position="12"/>
        <end position="30"/>
    </location>
</feature>
<protein>
    <recommendedName>
        <fullName evidence="13">General secretion pathway protein J</fullName>
    </recommendedName>
</protein>
<evidence type="ECO:0000256" key="6">
    <source>
        <dbReference type="ARBA" id="ARBA00022989"/>
    </source>
</evidence>
<evidence type="ECO:0008006" key="13">
    <source>
        <dbReference type="Google" id="ProtNLM"/>
    </source>
</evidence>
<dbReference type="PANTHER" id="PTHR39583">
    <property type="entry name" value="TYPE II SECRETION SYSTEM PROTEIN J-RELATED"/>
    <property type="match status" value="1"/>
</dbReference>
<keyword evidence="7 8" id="KW-0472">Membrane</keyword>
<evidence type="ECO:0000256" key="8">
    <source>
        <dbReference type="SAM" id="Phobius"/>
    </source>
</evidence>
<keyword evidence="11" id="KW-1185">Reference proteome</keyword>
<organism evidence="9 12">
    <name type="scientific">Ralstonia flatus</name>
    <dbReference type="NCBI Taxonomy" id="3058601"/>
    <lineage>
        <taxon>Bacteria</taxon>
        <taxon>Pseudomonadati</taxon>
        <taxon>Pseudomonadota</taxon>
        <taxon>Betaproteobacteria</taxon>
        <taxon>Burkholderiales</taxon>
        <taxon>Burkholderiaceae</taxon>
        <taxon>Ralstonia</taxon>
    </lineage>
</organism>
<keyword evidence="6 8" id="KW-1133">Transmembrane helix</keyword>
<accession>A0AAD2BZF5</accession>
<dbReference type="SUPFAM" id="SSF54523">
    <property type="entry name" value="Pili subunits"/>
    <property type="match status" value="2"/>
</dbReference>
<dbReference type="InterPro" id="IPR012902">
    <property type="entry name" value="N_methyl_site"/>
</dbReference>
<evidence type="ECO:0000313" key="11">
    <source>
        <dbReference type="Proteomes" id="UP001189792"/>
    </source>
</evidence>
<evidence type="ECO:0000313" key="9">
    <source>
        <dbReference type="EMBL" id="CAJ0869316.1"/>
    </source>
</evidence>
<evidence type="ECO:0000313" key="10">
    <source>
        <dbReference type="EMBL" id="CAJ0877752.1"/>
    </source>
</evidence>
<gene>
    <name evidence="10" type="ORF">R77564_02332</name>
    <name evidence="9" type="ORF">R77567_02283</name>
</gene>
<dbReference type="Proteomes" id="UP001190491">
    <property type="component" value="Unassembled WGS sequence"/>
</dbReference>
<evidence type="ECO:0000256" key="1">
    <source>
        <dbReference type="ARBA" id="ARBA00004377"/>
    </source>
</evidence>
<keyword evidence="3" id="KW-0488">Methylation</keyword>
<name>A0AAD2BZF5_9RALS</name>
<dbReference type="Proteomes" id="UP001189792">
    <property type="component" value="Unassembled WGS sequence"/>
</dbReference>
<dbReference type="PANTHER" id="PTHR39583:SF2">
    <property type="entry name" value="TYPE II SECRETION SYSTEM PROTEIN J"/>
    <property type="match status" value="1"/>
</dbReference>
<keyword evidence="4" id="KW-0997">Cell inner membrane</keyword>
<reference evidence="9 11" key="1">
    <citation type="submission" date="2023-07" db="EMBL/GenBank/DDBJ databases">
        <authorList>
            <person name="Peeters C."/>
        </authorList>
    </citation>
    <scope>NUCLEOTIDE SEQUENCE</scope>
    <source>
        <strain evidence="10 11">LMG 32965</strain>
        <strain evidence="9">R-77567</strain>
    </source>
</reference>
<evidence type="ECO:0000256" key="2">
    <source>
        <dbReference type="ARBA" id="ARBA00022475"/>
    </source>
</evidence>
<dbReference type="Pfam" id="PF07963">
    <property type="entry name" value="N_methyl"/>
    <property type="match status" value="1"/>
</dbReference>
<dbReference type="EMBL" id="CAUDKO010000004">
    <property type="protein sequence ID" value="CAJ0869316.1"/>
    <property type="molecule type" value="Genomic_DNA"/>
</dbReference>
<evidence type="ECO:0000313" key="12">
    <source>
        <dbReference type="Proteomes" id="UP001190491"/>
    </source>
</evidence>
<dbReference type="GO" id="GO:0005886">
    <property type="term" value="C:plasma membrane"/>
    <property type="evidence" value="ECO:0007669"/>
    <property type="project" value="UniProtKB-SubCell"/>
</dbReference>
<evidence type="ECO:0000256" key="7">
    <source>
        <dbReference type="ARBA" id="ARBA00023136"/>
    </source>
</evidence>
<evidence type="ECO:0000256" key="5">
    <source>
        <dbReference type="ARBA" id="ARBA00022692"/>
    </source>
</evidence>
<dbReference type="InterPro" id="IPR051621">
    <property type="entry name" value="T2SS_protein_J"/>
</dbReference>
<keyword evidence="2" id="KW-1003">Cell membrane</keyword>
<sequence>MRRARSPGGFTLIEMVIAITILAIIALISWRSLDGIIRGQHALADNLQETRAIDQLFEQLDTDFGEAVRDDDLGEPAVAFGGGDLRIVRWLREATLPTRWQVVRYRLEGDALVRETSAPLNARGAARDAIKEALPERLVLVEHTSALQVRGWSRQGWLASPPDASQPASPAAVPGMLRRMSPNTVTGLEVTITVSNAPYTKVVLSDL</sequence>
<dbReference type="EMBL" id="CAUDLI010000004">
    <property type="protein sequence ID" value="CAJ0877752.1"/>
    <property type="molecule type" value="Genomic_DNA"/>
</dbReference>
<comment type="caution">
    <text evidence="9">The sequence shown here is derived from an EMBL/GenBank/DDBJ whole genome shotgun (WGS) entry which is preliminary data.</text>
</comment>
<dbReference type="PROSITE" id="PS00409">
    <property type="entry name" value="PROKAR_NTER_METHYL"/>
    <property type="match status" value="1"/>
</dbReference>
<keyword evidence="5 8" id="KW-0812">Transmembrane</keyword>
<dbReference type="RefSeq" id="WP_206274719.1">
    <property type="nucleotide sequence ID" value="NZ_CAUDKO010000004.1"/>
</dbReference>
<dbReference type="InterPro" id="IPR045584">
    <property type="entry name" value="Pilin-like"/>
</dbReference>
<dbReference type="NCBIfam" id="TIGR02532">
    <property type="entry name" value="IV_pilin_GFxxxE"/>
    <property type="match status" value="1"/>
</dbReference>
<proteinExistence type="predicted"/>
<dbReference type="GO" id="GO:0015628">
    <property type="term" value="P:protein secretion by the type II secretion system"/>
    <property type="evidence" value="ECO:0007669"/>
    <property type="project" value="TreeGrafter"/>
</dbReference>
<evidence type="ECO:0000256" key="3">
    <source>
        <dbReference type="ARBA" id="ARBA00022481"/>
    </source>
</evidence>